<dbReference type="InterPro" id="IPR010131">
    <property type="entry name" value="MdtP/NodT-like"/>
</dbReference>
<dbReference type="InterPro" id="IPR003423">
    <property type="entry name" value="OMP_efflux"/>
</dbReference>
<name>A0A840F929_9SPHN</name>
<organism evidence="2 3">
    <name type="scientific">Sphingomonas jinjuensis</name>
    <dbReference type="NCBI Taxonomy" id="535907"/>
    <lineage>
        <taxon>Bacteria</taxon>
        <taxon>Pseudomonadati</taxon>
        <taxon>Pseudomonadota</taxon>
        <taxon>Alphaproteobacteria</taxon>
        <taxon>Sphingomonadales</taxon>
        <taxon>Sphingomonadaceae</taxon>
        <taxon>Sphingomonas</taxon>
    </lineage>
</organism>
<dbReference type="EMBL" id="JACIEV010000001">
    <property type="protein sequence ID" value="MBB4152304.1"/>
    <property type="molecule type" value="Genomic_DNA"/>
</dbReference>
<keyword evidence="3" id="KW-1185">Reference proteome</keyword>
<dbReference type="AlphaFoldDB" id="A0A840F929"/>
<dbReference type="GO" id="GO:0015562">
    <property type="term" value="F:efflux transmembrane transporter activity"/>
    <property type="evidence" value="ECO:0007669"/>
    <property type="project" value="InterPro"/>
</dbReference>
<dbReference type="Proteomes" id="UP000529795">
    <property type="component" value="Unassembled WGS sequence"/>
</dbReference>
<evidence type="ECO:0000313" key="2">
    <source>
        <dbReference type="EMBL" id="MBB4152304.1"/>
    </source>
</evidence>
<reference evidence="2 3" key="1">
    <citation type="submission" date="2020-08" db="EMBL/GenBank/DDBJ databases">
        <title>Genomic Encyclopedia of Type Strains, Phase IV (KMG-IV): sequencing the most valuable type-strain genomes for metagenomic binning, comparative biology and taxonomic classification.</title>
        <authorList>
            <person name="Goeker M."/>
        </authorList>
    </citation>
    <scope>NUCLEOTIDE SEQUENCE [LARGE SCALE GENOMIC DNA]</scope>
    <source>
        <strain evidence="2 3">YC6723</strain>
    </source>
</reference>
<evidence type="ECO:0000256" key="1">
    <source>
        <dbReference type="ARBA" id="ARBA00007613"/>
    </source>
</evidence>
<proteinExistence type="inferred from homology"/>
<dbReference type="Gene3D" id="1.20.1600.10">
    <property type="entry name" value="Outer membrane efflux proteins (OEP)"/>
    <property type="match status" value="1"/>
</dbReference>
<comment type="caution">
    <text evidence="2">The sequence shown here is derived from an EMBL/GenBank/DDBJ whole genome shotgun (WGS) entry which is preliminary data.</text>
</comment>
<sequence>MTVMLSGRGCDRMLLLLAVGIVLMPAATSAQERARPPAPAAGMLAGAPVVDGQAIVPITLESALDAADRANIDVITARLAVRTARANLRSADTAPNPVLSLNAVQLRPGTVGTLPVQQLSDNVVRVDLPLERGGKRRARVGAAQAGIDAAEGDLGDARRQMRVAVSNAYFTLKAAEQRLSALTAIASAYDQAIGIARKQQRAGALSEGDLVRQQVEGLRARTDASQAITDRQDAQLALASLIGQEANAAALATTGDWPTSYASSPLAASALAARRPDVLAANARVQAARRNLDGAHALRHPDITVGAQFESAPRELGVGDSVGFGVSIPLPLRNRYNGEVDAAGVALIQAEAQARRALAVATAEIETARRVAAEAAARRQLVEGTQLPAARRAADIANFAYGRGAMTLLEVLDARRSLQAVELSAIDARTAEAQAIARLRSVETTGNNE</sequence>
<accession>A0A840F929</accession>
<gene>
    <name evidence="2" type="ORF">GGQ80_000180</name>
</gene>
<comment type="similarity">
    <text evidence="1">Belongs to the outer membrane factor (OMF) (TC 1.B.17) family.</text>
</comment>
<protein>
    <submittedName>
        <fullName evidence="2">Cobalt-zinc-cadmium efflux system outer membrane protein</fullName>
    </submittedName>
</protein>
<dbReference type="Pfam" id="PF02321">
    <property type="entry name" value="OEP"/>
    <property type="match status" value="2"/>
</dbReference>
<dbReference type="PANTHER" id="PTHR30203">
    <property type="entry name" value="OUTER MEMBRANE CATION EFFLUX PROTEIN"/>
    <property type="match status" value="1"/>
</dbReference>
<evidence type="ECO:0000313" key="3">
    <source>
        <dbReference type="Proteomes" id="UP000529795"/>
    </source>
</evidence>
<dbReference type="SUPFAM" id="SSF56954">
    <property type="entry name" value="Outer membrane efflux proteins (OEP)"/>
    <property type="match status" value="1"/>
</dbReference>